<evidence type="ECO:0000256" key="14">
    <source>
        <dbReference type="PROSITE-ProRule" id="PRU00175"/>
    </source>
</evidence>
<dbReference type="FunFam" id="3.30.40.10:FF:000187">
    <property type="entry name" value="E3 ubiquitin-protein ligase ATL6"/>
    <property type="match status" value="1"/>
</dbReference>
<dbReference type="PROSITE" id="PS50089">
    <property type="entry name" value="ZF_RING_2"/>
    <property type="match status" value="1"/>
</dbReference>
<evidence type="ECO:0000256" key="7">
    <source>
        <dbReference type="ARBA" id="ARBA00022723"/>
    </source>
</evidence>
<evidence type="ECO:0000313" key="18">
    <source>
        <dbReference type="EMBL" id="KAE8037552.1"/>
    </source>
</evidence>
<evidence type="ECO:0000256" key="11">
    <source>
        <dbReference type="ARBA" id="ARBA00022989"/>
    </source>
</evidence>
<evidence type="ECO:0000313" key="19">
    <source>
        <dbReference type="Proteomes" id="UP000327013"/>
    </source>
</evidence>
<keyword evidence="19" id="KW-1185">Reference proteome</keyword>
<reference evidence="18 19" key="1">
    <citation type="submission" date="2019-06" db="EMBL/GenBank/DDBJ databases">
        <title>A chromosomal-level reference genome of Carpinus fangiana (Coryloideae, Betulaceae).</title>
        <authorList>
            <person name="Yang X."/>
            <person name="Wang Z."/>
            <person name="Zhang L."/>
            <person name="Hao G."/>
            <person name="Liu J."/>
            <person name="Yang Y."/>
        </authorList>
    </citation>
    <scope>NUCLEOTIDE SEQUENCE [LARGE SCALE GENOMIC DNA]</scope>
    <source>
        <strain evidence="18">Cfa_2016G</strain>
        <tissue evidence="18">Leaf</tissue>
    </source>
</reference>
<proteinExistence type="inferred from homology"/>
<dbReference type="SMART" id="SM00184">
    <property type="entry name" value="RING"/>
    <property type="match status" value="1"/>
</dbReference>
<dbReference type="Proteomes" id="UP000327013">
    <property type="component" value="Chromosome 4"/>
</dbReference>
<organism evidence="18 19">
    <name type="scientific">Carpinus fangiana</name>
    <dbReference type="NCBI Taxonomy" id="176857"/>
    <lineage>
        <taxon>Eukaryota</taxon>
        <taxon>Viridiplantae</taxon>
        <taxon>Streptophyta</taxon>
        <taxon>Embryophyta</taxon>
        <taxon>Tracheophyta</taxon>
        <taxon>Spermatophyta</taxon>
        <taxon>Magnoliopsida</taxon>
        <taxon>eudicotyledons</taxon>
        <taxon>Gunneridae</taxon>
        <taxon>Pentapetalae</taxon>
        <taxon>rosids</taxon>
        <taxon>fabids</taxon>
        <taxon>Fagales</taxon>
        <taxon>Betulaceae</taxon>
        <taxon>Carpinus</taxon>
    </lineage>
</organism>
<evidence type="ECO:0000256" key="13">
    <source>
        <dbReference type="ARBA" id="ARBA00024209"/>
    </source>
</evidence>
<evidence type="ECO:0000256" key="15">
    <source>
        <dbReference type="SAM" id="MobiDB-lite"/>
    </source>
</evidence>
<feature type="compositionally biased region" description="Polar residues" evidence="15">
    <location>
        <begin position="8"/>
        <end position="19"/>
    </location>
</feature>
<feature type="region of interest" description="Disordered" evidence="15">
    <location>
        <begin position="1"/>
        <end position="36"/>
    </location>
</feature>
<dbReference type="EMBL" id="CM017324">
    <property type="protein sequence ID" value="KAE8037552.1"/>
    <property type="molecule type" value="Genomic_DNA"/>
</dbReference>
<dbReference type="PANTHER" id="PTHR46913">
    <property type="entry name" value="RING-H2 FINGER PROTEIN ATL16"/>
    <property type="match status" value="1"/>
</dbReference>
<accession>A0A660KME4</accession>
<dbReference type="OrthoDB" id="8062037at2759"/>
<evidence type="ECO:0000256" key="5">
    <source>
        <dbReference type="ARBA" id="ARBA00022679"/>
    </source>
</evidence>
<evidence type="ECO:0000256" key="12">
    <source>
        <dbReference type="ARBA" id="ARBA00023136"/>
    </source>
</evidence>
<dbReference type="InterPro" id="IPR001841">
    <property type="entry name" value="Znf_RING"/>
</dbReference>
<keyword evidence="8 14" id="KW-0863">Zinc-finger</keyword>
<dbReference type="EC" id="2.3.2.27" evidence="4"/>
<evidence type="ECO:0000256" key="10">
    <source>
        <dbReference type="ARBA" id="ARBA00022833"/>
    </source>
</evidence>
<comment type="pathway">
    <text evidence="3">Protein modification; protein ubiquitination.</text>
</comment>
<comment type="catalytic activity">
    <reaction evidence="1">
        <text>S-ubiquitinyl-[E2 ubiquitin-conjugating enzyme]-L-cysteine + [acceptor protein]-L-lysine = [E2 ubiquitin-conjugating enzyme]-L-cysteine + N(6)-ubiquitinyl-[acceptor protein]-L-lysine.</text>
        <dbReference type="EC" id="2.3.2.27"/>
    </reaction>
</comment>
<feature type="domain" description="RING-type" evidence="17">
    <location>
        <begin position="123"/>
        <end position="165"/>
    </location>
</feature>
<keyword evidence="11 16" id="KW-1133">Transmembrane helix</keyword>
<evidence type="ECO:0000256" key="2">
    <source>
        <dbReference type="ARBA" id="ARBA00004167"/>
    </source>
</evidence>
<evidence type="ECO:0000256" key="16">
    <source>
        <dbReference type="SAM" id="Phobius"/>
    </source>
</evidence>
<keyword evidence="12 16" id="KW-0472">Membrane</keyword>
<dbReference type="GO" id="GO:0061630">
    <property type="term" value="F:ubiquitin protein ligase activity"/>
    <property type="evidence" value="ECO:0007669"/>
    <property type="project" value="UniProtKB-EC"/>
</dbReference>
<dbReference type="GO" id="GO:0016567">
    <property type="term" value="P:protein ubiquitination"/>
    <property type="evidence" value="ECO:0007669"/>
    <property type="project" value="InterPro"/>
</dbReference>
<keyword evidence="7" id="KW-0479">Metal-binding</keyword>
<dbReference type="Gene3D" id="3.30.40.10">
    <property type="entry name" value="Zinc/RING finger domain, C3HC4 (zinc finger)"/>
    <property type="match status" value="1"/>
</dbReference>
<dbReference type="CDD" id="cd16461">
    <property type="entry name" value="RING-H2_EL5-like"/>
    <property type="match status" value="1"/>
</dbReference>
<comment type="subcellular location">
    <subcellularLocation>
        <location evidence="2">Membrane</location>
        <topology evidence="2">Single-pass membrane protein</topology>
    </subcellularLocation>
</comment>
<dbReference type="PANTHER" id="PTHR46913:SF1">
    <property type="entry name" value="RING-H2 FINGER PROTEIN ATL16"/>
    <property type="match status" value="1"/>
</dbReference>
<comment type="similarity">
    <text evidence="13">Belongs to the RING-type zinc finger family. ATL subfamily.</text>
</comment>
<dbReference type="InterPro" id="IPR044600">
    <property type="entry name" value="ATL1/ATL16-like"/>
</dbReference>
<evidence type="ECO:0000256" key="4">
    <source>
        <dbReference type="ARBA" id="ARBA00012483"/>
    </source>
</evidence>
<keyword evidence="10" id="KW-0862">Zinc</keyword>
<keyword evidence="9" id="KW-0833">Ubl conjugation pathway</keyword>
<evidence type="ECO:0000256" key="9">
    <source>
        <dbReference type="ARBA" id="ARBA00022786"/>
    </source>
</evidence>
<evidence type="ECO:0000256" key="1">
    <source>
        <dbReference type="ARBA" id="ARBA00000900"/>
    </source>
</evidence>
<dbReference type="Pfam" id="PF13639">
    <property type="entry name" value="zf-RING_2"/>
    <property type="match status" value="1"/>
</dbReference>
<dbReference type="AlphaFoldDB" id="A0A660KME4"/>
<feature type="transmembrane region" description="Helical" evidence="16">
    <location>
        <begin position="43"/>
        <end position="63"/>
    </location>
</feature>
<dbReference type="SUPFAM" id="SSF57850">
    <property type="entry name" value="RING/U-box"/>
    <property type="match status" value="1"/>
</dbReference>
<dbReference type="InterPro" id="IPR013083">
    <property type="entry name" value="Znf_RING/FYVE/PHD"/>
</dbReference>
<evidence type="ECO:0000256" key="8">
    <source>
        <dbReference type="ARBA" id="ARBA00022771"/>
    </source>
</evidence>
<gene>
    <name evidence="18" type="ORF">FH972_010133</name>
</gene>
<dbReference type="GO" id="GO:0016020">
    <property type="term" value="C:membrane"/>
    <property type="evidence" value="ECO:0007669"/>
    <property type="project" value="UniProtKB-SubCell"/>
</dbReference>
<protein>
    <recommendedName>
        <fullName evidence="4">RING-type E3 ubiquitin transferase</fullName>
        <ecNumber evidence="4">2.3.2.27</ecNumber>
    </recommendedName>
</protein>
<dbReference type="GO" id="GO:0008270">
    <property type="term" value="F:zinc ion binding"/>
    <property type="evidence" value="ECO:0007669"/>
    <property type="project" value="UniProtKB-KW"/>
</dbReference>
<name>A0A660KME4_9ROSI</name>
<sequence>MKPHNRKLLTQSLTAATTNPSPPPGQSVTSDSDPSPVPSQRSLVAALAVVLVALFIMGFLQICTRCFCSNSAAETPSRRRLAGMLRATTTSSPPRKGVDPLTIRALPVYSYCGDSNSKYQIDCSICLSEFEEKELVKVIPFCKHVFHPDCIDTWLSSNVTCPVCRATRFSDDAEEGSSAGRSAVKNHDTCIEVRVVGVGSFSFGMRRNSSCSNLGDRAVLHRTSSF</sequence>
<evidence type="ECO:0000259" key="17">
    <source>
        <dbReference type="PROSITE" id="PS50089"/>
    </source>
</evidence>
<evidence type="ECO:0000256" key="6">
    <source>
        <dbReference type="ARBA" id="ARBA00022692"/>
    </source>
</evidence>
<evidence type="ECO:0000256" key="3">
    <source>
        <dbReference type="ARBA" id="ARBA00004906"/>
    </source>
</evidence>
<keyword evidence="5" id="KW-0808">Transferase</keyword>
<keyword evidence="6 16" id="KW-0812">Transmembrane</keyword>